<dbReference type="EMBL" id="ML978125">
    <property type="protein sequence ID" value="KAF2099704.1"/>
    <property type="molecule type" value="Genomic_DNA"/>
</dbReference>
<dbReference type="GO" id="GO:0006396">
    <property type="term" value="P:RNA processing"/>
    <property type="evidence" value="ECO:0007669"/>
    <property type="project" value="InterPro"/>
</dbReference>
<dbReference type="SUPFAM" id="SSF69065">
    <property type="entry name" value="RNase III domain-like"/>
    <property type="match status" value="1"/>
</dbReference>
<dbReference type="InterPro" id="IPR000999">
    <property type="entry name" value="RNase_III_dom"/>
</dbReference>
<evidence type="ECO:0000313" key="3">
    <source>
        <dbReference type="Proteomes" id="UP000799772"/>
    </source>
</evidence>
<dbReference type="Proteomes" id="UP000799772">
    <property type="component" value="Unassembled WGS sequence"/>
</dbReference>
<dbReference type="GO" id="GO:0004525">
    <property type="term" value="F:ribonuclease III activity"/>
    <property type="evidence" value="ECO:0007669"/>
    <property type="project" value="InterPro"/>
</dbReference>
<proteinExistence type="predicted"/>
<sequence>MSTDSSNKHLTMVVYDKGLLAYINPDHESIGDPLEKNLIVDTVEAIVGAVWYDNGSDFATVASVAHNLRSYPGHEQGVVQSS</sequence>
<dbReference type="PROSITE" id="PS50142">
    <property type="entry name" value="RNASE_3_2"/>
    <property type="match status" value="1"/>
</dbReference>
<organism evidence="2 3">
    <name type="scientific">Rhizodiscina lignyota</name>
    <dbReference type="NCBI Taxonomy" id="1504668"/>
    <lineage>
        <taxon>Eukaryota</taxon>
        <taxon>Fungi</taxon>
        <taxon>Dikarya</taxon>
        <taxon>Ascomycota</taxon>
        <taxon>Pezizomycotina</taxon>
        <taxon>Dothideomycetes</taxon>
        <taxon>Pleosporomycetidae</taxon>
        <taxon>Aulographales</taxon>
        <taxon>Rhizodiscinaceae</taxon>
        <taxon>Rhizodiscina</taxon>
    </lineage>
</organism>
<feature type="domain" description="RNase III" evidence="1">
    <location>
        <begin position="1"/>
        <end position="55"/>
    </location>
</feature>
<comment type="caution">
    <text evidence="2">The sequence shown here is derived from an EMBL/GenBank/DDBJ whole genome shotgun (WGS) entry which is preliminary data.</text>
</comment>
<dbReference type="OrthoDB" id="67027at2759"/>
<dbReference type="InterPro" id="IPR036389">
    <property type="entry name" value="RNase_III_sf"/>
</dbReference>
<evidence type="ECO:0000313" key="2">
    <source>
        <dbReference type="EMBL" id="KAF2099704.1"/>
    </source>
</evidence>
<keyword evidence="3" id="KW-1185">Reference proteome</keyword>
<accession>A0A9P4IEZ1</accession>
<name>A0A9P4IEZ1_9PEZI</name>
<gene>
    <name evidence="2" type="ORF">NA57DRAFT_75208</name>
</gene>
<dbReference type="AlphaFoldDB" id="A0A9P4IEZ1"/>
<dbReference type="Gene3D" id="1.10.1520.10">
    <property type="entry name" value="Ribonuclease III domain"/>
    <property type="match status" value="1"/>
</dbReference>
<reference evidence="2" key="1">
    <citation type="journal article" date="2020" name="Stud. Mycol.">
        <title>101 Dothideomycetes genomes: a test case for predicting lifestyles and emergence of pathogens.</title>
        <authorList>
            <person name="Haridas S."/>
            <person name="Albert R."/>
            <person name="Binder M."/>
            <person name="Bloem J."/>
            <person name="Labutti K."/>
            <person name="Salamov A."/>
            <person name="Andreopoulos B."/>
            <person name="Baker S."/>
            <person name="Barry K."/>
            <person name="Bills G."/>
            <person name="Bluhm B."/>
            <person name="Cannon C."/>
            <person name="Castanera R."/>
            <person name="Culley D."/>
            <person name="Daum C."/>
            <person name="Ezra D."/>
            <person name="Gonzalez J."/>
            <person name="Henrissat B."/>
            <person name="Kuo A."/>
            <person name="Liang C."/>
            <person name="Lipzen A."/>
            <person name="Lutzoni F."/>
            <person name="Magnuson J."/>
            <person name="Mondo S."/>
            <person name="Nolan M."/>
            <person name="Ohm R."/>
            <person name="Pangilinan J."/>
            <person name="Park H.-J."/>
            <person name="Ramirez L."/>
            <person name="Alfaro M."/>
            <person name="Sun H."/>
            <person name="Tritt A."/>
            <person name="Yoshinaga Y."/>
            <person name="Zwiers L.-H."/>
            <person name="Turgeon B."/>
            <person name="Goodwin S."/>
            <person name="Spatafora J."/>
            <person name="Crous P."/>
            <person name="Grigoriev I."/>
        </authorList>
    </citation>
    <scope>NUCLEOTIDE SEQUENCE</scope>
    <source>
        <strain evidence="2">CBS 133067</strain>
    </source>
</reference>
<evidence type="ECO:0000259" key="1">
    <source>
        <dbReference type="PROSITE" id="PS50142"/>
    </source>
</evidence>
<protein>
    <recommendedName>
        <fullName evidence="1">RNase III domain-containing protein</fullName>
    </recommendedName>
</protein>